<accession>A0AAD6VNL8</accession>
<evidence type="ECO:0000256" key="5">
    <source>
        <dbReference type="ARBA" id="ARBA00022617"/>
    </source>
</evidence>
<dbReference type="InterPro" id="IPR001128">
    <property type="entry name" value="Cyt_P450"/>
</dbReference>
<evidence type="ECO:0000256" key="2">
    <source>
        <dbReference type="ARBA" id="ARBA00004370"/>
    </source>
</evidence>
<evidence type="ECO:0000313" key="16">
    <source>
        <dbReference type="Proteomes" id="UP001219525"/>
    </source>
</evidence>
<evidence type="ECO:0000256" key="6">
    <source>
        <dbReference type="ARBA" id="ARBA00022692"/>
    </source>
</evidence>
<proteinExistence type="inferred from homology"/>
<dbReference type="GO" id="GO:0016705">
    <property type="term" value="F:oxidoreductase activity, acting on paired donors, with incorporation or reduction of molecular oxygen"/>
    <property type="evidence" value="ECO:0007669"/>
    <property type="project" value="InterPro"/>
</dbReference>
<comment type="cofactor">
    <cofactor evidence="1 13">
        <name>heme</name>
        <dbReference type="ChEBI" id="CHEBI:30413"/>
    </cofactor>
</comment>
<evidence type="ECO:0000256" key="8">
    <source>
        <dbReference type="ARBA" id="ARBA00022989"/>
    </source>
</evidence>
<evidence type="ECO:0000256" key="3">
    <source>
        <dbReference type="ARBA" id="ARBA00004721"/>
    </source>
</evidence>
<dbReference type="PANTHER" id="PTHR24305">
    <property type="entry name" value="CYTOCHROME P450"/>
    <property type="match status" value="1"/>
</dbReference>
<dbReference type="GO" id="GO:0016020">
    <property type="term" value="C:membrane"/>
    <property type="evidence" value="ECO:0007669"/>
    <property type="project" value="UniProtKB-SubCell"/>
</dbReference>
<keyword evidence="7 13" id="KW-0479">Metal-binding</keyword>
<evidence type="ECO:0000256" key="9">
    <source>
        <dbReference type="ARBA" id="ARBA00023002"/>
    </source>
</evidence>
<keyword evidence="10 13" id="KW-0408">Iron</keyword>
<gene>
    <name evidence="15" type="ORF">GGX14DRAFT_599951</name>
</gene>
<evidence type="ECO:0000256" key="11">
    <source>
        <dbReference type="ARBA" id="ARBA00023033"/>
    </source>
</evidence>
<evidence type="ECO:0000256" key="4">
    <source>
        <dbReference type="ARBA" id="ARBA00010617"/>
    </source>
</evidence>
<reference evidence="15" key="1">
    <citation type="submission" date="2023-03" db="EMBL/GenBank/DDBJ databases">
        <title>Massive genome expansion in bonnet fungi (Mycena s.s.) driven by repeated elements and novel gene families across ecological guilds.</title>
        <authorList>
            <consortium name="Lawrence Berkeley National Laboratory"/>
            <person name="Harder C.B."/>
            <person name="Miyauchi S."/>
            <person name="Viragh M."/>
            <person name="Kuo A."/>
            <person name="Thoen E."/>
            <person name="Andreopoulos B."/>
            <person name="Lu D."/>
            <person name="Skrede I."/>
            <person name="Drula E."/>
            <person name="Henrissat B."/>
            <person name="Morin E."/>
            <person name="Kohler A."/>
            <person name="Barry K."/>
            <person name="LaButti K."/>
            <person name="Morin E."/>
            <person name="Salamov A."/>
            <person name="Lipzen A."/>
            <person name="Mereny Z."/>
            <person name="Hegedus B."/>
            <person name="Baldrian P."/>
            <person name="Stursova M."/>
            <person name="Weitz H."/>
            <person name="Taylor A."/>
            <person name="Grigoriev I.V."/>
            <person name="Nagy L.G."/>
            <person name="Martin F."/>
            <person name="Kauserud H."/>
        </authorList>
    </citation>
    <scope>NUCLEOTIDE SEQUENCE</scope>
    <source>
        <strain evidence="15">9144</strain>
    </source>
</reference>
<evidence type="ECO:0000313" key="15">
    <source>
        <dbReference type="EMBL" id="KAJ7218140.1"/>
    </source>
</evidence>
<evidence type="ECO:0000256" key="12">
    <source>
        <dbReference type="ARBA" id="ARBA00023136"/>
    </source>
</evidence>
<dbReference type="GO" id="GO:0005506">
    <property type="term" value="F:iron ion binding"/>
    <property type="evidence" value="ECO:0007669"/>
    <property type="project" value="InterPro"/>
</dbReference>
<evidence type="ECO:0000256" key="10">
    <source>
        <dbReference type="ARBA" id="ARBA00023004"/>
    </source>
</evidence>
<keyword evidence="12" id="KW-0472">Membrane</keyword>
<keyword evidence="16" id="KW-1185">Reference proteome</keyword>
<keyword evidence="6" id="KW-0812">Transmembrane</keyword>
<evidence type="ECO:0000256" key="7">
    <source>
        <dbReference type="ARBA" id="ARBA00022723"/>
    </source>
</evidence>
<dbReference type="PANTHER" id="PTHR24305:SF166">
    <property type="entry name" value="CYTOCHROME P450 12A4, MITOCHONDRIAL-RELATED"/>
    <property type="match status" value="1"/>
</dbReference>
<dbReference type="EMBL" id="JARJCW010000013">
    <property type="protein sequence ID" value="KAJ7218140.1"/>
    <property type="molecule type" value="Genomic_DNA"/>
</dbReference>
<sequence length="538" mass="60497">MGPILLASIAVLTVYAVYRWWTRLSIADLPGPTADASFLLGNMPELIQSEAGDADFKWQKQFGHVMRLKGVLGTDRLFISDPKTLHYIYGTRGYDICKQRLRCEMVRIVTGPGLAWASDEVHRRQRRINSPAFGNSVARSYVPVFLAYANLSAQWKDLVAEKGAVVVNTPKYFSRFFLDVIGEVAFDYQFGATNNEEDIFAKVMASVVPIFMVPTNAMIFVTGLLEFLPMRVVRFLIDHGPTQSLRNGQRARAMATQISKNLVDQKSEALLAGKGKRDIMSLLVQANASANPETSLTQPEIWASMQTFTQAGHETTANTMSFALFELSRRPDIQTKLRAEVWKMDQEMRERGDIEFTATDFDNMPYTIAVMKEILRFHPVAFDNSHDVLVDDVVLPLSYPITTNSGKVITELPVPKGTVIQVSFAGYNRHPDVFGDDAHVFRPERYLDDTVKDTIKLGVYGNVLTFGSGVRTCIGWRFAVYEFQAFLVELVQNFEFSIDPEVESKFRRTASLVMIPSVSGEEHKGPQLPIMIKSIERS</sequence>
<dbReference type="PRINTS" id="PR00385">
    <property type="entry name" value="P450"/>
</dbReference>
<dbReference type="InterPro" id="IPR002401">
    <property type="entry name" value="Cyt_P450_E_grp-I"/>
</dbReference>
<keyword evidence="5 13" id="KW-0349">Heme</keyword>
<dbReference type="InterPro" id="IPR050121">
    <property type="entry name" value="Cytochrome_P450_monoxygenase"/>
</dbReference>
<keyword evidence="9 14" id="KW-0560">Oxidoreductase</keyword>
<protein>
    <submittedName>
        <fullName evidence="15">Cytochrome P450</fullName>
    </submittedName>
</protein>
<dbReference type="PROSITE" id="PS00086">
    <property type="entry name" value="CYTOCHROME_P450"/>
    <property type="match status" value="1"/>
</dbReference>
<evidence type="ECO:0000256" key="13">
    <source>
        <dbReference type="PIRSR" id="PIRSR602401-1"/>
    </source>
</evidence>
<organism evidence="15 16">
    <name type="scientific">Mycena pura</name>
    <dbReference type="NCBI Taxonomy" id="153505"/>
    <lineage>
        <taxon>Eukaryota</taxon>
        <taxon>Fungi</taxon>
        <taxon>Dikarya</taxon>
        <taxon>Basidiomycota</taxon>
        <taxon>Agaricomycotina</taxon>
        <taxon>Agaricomycetes</taxon>
        <taxon>Agaricomycetidae</taxon>
        <taxon>Agaricales</taxon>
        <taxon>Marasmiineae</taxon>
        <taxon>Mycenaceae</taxon>
        <taxon>Mycena</taxon>
    </lineage>
</organism>
<dbReference type="GO" id="GO:0004497">
    <property type="term" value="F:monooxygenase activity"/>
    <property type="evidence" value="ECO:0007669"/>
    <property type="project" value="UniProtKB-KW"/>
</dbReference>
<feature type="binding site" description="axial binding residue" evidence="13">
    <location>
        <position position="473"/>
    </location>
    <ligand>
        <name>heme</name>
        <dbReference type="ChEBI" id="CHEBI:30413"/>
    </ligand>
    <ligandPart>
        <name>Fe</name>
        <dbReference type="ChEBI" id="CHEBI:18248"/>
    </ligandPart>
</feature>
<dbReference type="SUPFAM" id="SSF48264">
    <property type="entry name" value="Cytochrome P450"/>
    <property type="match status" value="1"/>
</dbReference>
<dbReference type="Proteomes" id="UP001219525">
    <property type="component" value="Unassembled WGS sequence"/>
</dbReference>
<comment type="subcellular location">
    <subcellularLocation>
        <location evidence="2">Membrane</location>
    </subcellularLocation>
</comment>
<comment type="pathway">
    <text evidence="3">Secondary metabolite biosynthesis; terpenoid biosynthesis.</text>
</comment>
<evidence type="ECO:0000256" key="1">
    <source>
        <dbReference type="ARBA" id="ARBA00001971"/>
    </source>
</evidence>
<comment type="caution">
    <text evidence="15">The sequence shown here is derived from an EMBL/GenBank/DDBJ whole genome shotgun (WGS) entry which is preliminary data.</text>
</comment>
<keyword evidence="8" id="KW-1133">Transmembrane helix</keyword>
<name>A0AAD6VNL8_9AGAR</name>
<dbReference type="InterPro" id="IPR017972">
    <property type="entry name" value="Cyt_P450_CS"/>
</dbReference>
<comment type="similarity">
    <text evidence="4 14">Belongs to the cytochrome P450 family.</text>
</comment>
<dbReference type="GO" id="GO:0020037">
    <property type="term" value="F:heme binding"/>
    <property type="evidence" value="ECO:0007669"/>
    <property type="project" value="InterPro"/>
</dbReference>
<dbReference type="AlphaFoldDB" id="A0AAD6VNL8"/>
<keyword evidence="11 14" id="KW-0503">Monooxygenase</keyword>
<dbReference type="Gene3D" id="1.10.630.10">
    <property type="entry name" value="Cytochrome P450"/>
    <property type="match status" value="1"/>
</dbReference>
<dbReference type="Pfam" id="PF00067">
    <property type="entry name" value="p450"/>
    <property type="match status" value="1"/>
</dbReference>
<evidence type="ECO:0000256" key="14">
    <source>
        <dbReference type="RuleBase" id="RU000461"/>
    </source>
</evidence>
<dbReference type="InterPro" id="IPR036396">
    <property type="entry name" value="Cyt_P450_sf"/>
</dbReference>
<dbReference type="PRINTS" id="PR00463">
    <property type="entry name" value="EP450I"/>
</dbReference>